<dbReference type="InterPro" id="IPR002104">
    <property type="entry name" value="Integrase_catalytic"/>
</dbReference>
<dbReference type="InterPro" id="IPR011010">
    <property type="entry name" value="DNA_brk_join_enz"/>
</dbReference>
<dbReference type="Pfam" id="PF00589">
    <property type="entry name" value="Phage_integrase"/>
    <property type="match status" value="1"/>
</dbReference>
<dbReference type="RefSeq" id="WP_343768725.1">
    <property type="nucleotide sequence ID" value="NZ_BAAACF010000001.1"/>
</dbReference>
<dbReference type="Pfam" id="PF13102">
    <property type="entry name" value="Phage_int_SAM_5"/>
    <property type="match status" value="1"/>
</dbReference>
<dbReference type="EMBL" id="BAAACF010000001">
    <property type="protein sequence ID" value="GAA0723691.1"/>
    <property type="molecule type" value="Genomic_DNA"/>
</dbReference>
<keyword evidence="2 4" id="KW-0238">DNA-binding</keyword>
<comment type="similarity">
    <text evidence="1">Belongs to the 'phage' integrase family.</text>
</comment>
<keyword evidence="3" id="KW-0233">DNA recombination</keyword>
<dbReference type="InterPro" id="IPR025269">
    <property type="entry name" value="SAM-like_dom"/>
</dbReference>
<evidence type="ECO:0000256" key="3">
    <source>
        <dbReference type="ARBA" id="ARBA00023172"/>
    </source>
</evidence>
<proteinExistence type="inferred from homology"/>
<accession>A0ABN1IY12</accession>
<dbReference type="PROSITE" id="PS51898">
    <property type="entry name" value="TYR_RECOMBINASE"/>
    <property type="match status" value="1"/>
</dbReference>
<keyword evidence="8" id="KW-1185">Reference proteome</keyword>
<evidence type="ECO:0000259" key="6">
    <source>
        <dbReference type="PROSITE" id="PS51900"/>
    </source>
</evidence>
<feature type="domain" description="Core-binding (CB)" evidence="6">
    <location>
        <begin position="5"/>
        <end position="116"/>
    </location>
</feature>
<dbReference type="PROSITE" id="PS51900">
    <property type="entry name" value="CB"/>
    <property type="match status" value="1"/>
</dbReference>
<dbReference type="Gene3D" id="1.10.150.130">
    <property type="match status" value="1"/>
</dbReference>
<sequence length="329" mass="39370">MKKNNNIHYAIDDFMIYCKQKDLRKKTISSYESTLRLFARYTEDNHNVNDIKSITQEICRDYISYTKDRGKYTFVFDQNTKYINMPENREDYGKKVSITTINNYIRNLKVFFNYCVEERVIKANPMDKIKQFKNNRKPKGQVTDEEFKRLLQNIDTTKYSEFRDYVVIQLIMDTGMRIGETLSLEVNNVDLDRRAILIPQDITKGRKDRYVFYSQTMSKLLRRWIQYKDRYVESDLLFSTKRNTRLEVNNFEKNFKKYCNRIGLKDTSAHGIRNNYARRFLMAGGSIYTLSRLLGHSSVTVTEKAYLDLSDEDIRKNYQQFSPLENMKR</sequence>
<protein>
    <recommendedName>
        <fullName evidence="9">Integrase</fullName>
    </recommendedName>
</protein>
<dbReference type="Gene3D" id="1.10.443.10">
    <property type="entry name" value="Intergrase catalytic core"/>
    <property type="match status" value="1"/>
</dbReference>
<dbReference type="CDD" id="cd00397">
    <property type="entry name" value="DNA_BRE_C"/>
    <property type="match status" value="1"/>
</dbReference>
<dbReference type="PANTHER" id="PTHR30349">
    <property type="entry name" value="PHAGE INTEGRASE-RELATED"/>
    <property type="match status" value="1"/>
</dbReference>
<dbReference type="InterPro" id="IPR013762">
    <property type="entry name" value="Integrase-like_cat_sf"/>
</dbReference>
<dbReference type="InterPro" id="IPR010998">
    <property type="entry name" value="Integrase_recombinase_N"/>
</dbReference>
<name>A0ABN1IY12_9CLOT</name>
<dbReference type="SUPFAM" id="SSF56349">
    <property type="entry name" value="DNA breaking-rejoining enzymes"/>
    <property type="match status" value="1"/>
</dbReference>
<evidence type="ECO:0000313" key="8">
    <source>
        <dbReference type="Proteomes" id="UP001500339"/>
    </source>
</evidence>
<evidence type="ECO:0008006" key="9">
    <source>
        <dbReference type="Google" id="ProtNLM"/>
    </source>
</evidence>
<dbReference type="InterPro" id="IPR044068">
    <property type="entry name" value="CB"/>
</dbReference>
<feature type="domain" description="Tyr recombinase" evidence="5">
    <location>
        <begin position="136"/>
        <end position="319"/>
    </location>
</feature>
<dbReference type="InterPro" id="IPR050090">
    <property type="entry name" value="Tyrosine_recombinase_XerCD"/>
</dbReference>
<evidence type="ECO:0000259" key="5">
    <source>
        <dbReference type="PROSITE" id="PS51898"/>
    </source>
</evidence>
<evidence type="ECO:0000256" key="1">
    <source>
        <dbReference type="ARBA" id="ARBA00008857"/>
    </source>
</evidence>
<comment type="caution">
    <text evidence="7">The sequence shown here is derived from an EMBL/GenBank/DDBJ whole genome shotgun (WGS) entry which is preliminary data.</text>
</comment>
<gene>
    <name evidence="7" type="ORF">GCM10008905_16620</name>
</gene>
<evidence type="ECO:0000313" key="7">
    <source>
        <dbReference type="EMBL" id="GAA0723691.1"/>
    </source>
</evidence>
<organism evidence="7 8">
    <name type="scientific">Clostridium malenominatum</name>
    <dbReference type="NCBI Taxonomy" id="1539"/>
    <lineage>
        <taxon>Bacteria</taxon>
        <taxon>Bacillati</taxon>
        <taxon>Bacillota</taxon>
        <taxon>Clostridia</taxon>
        <taxon>Eubacteriales</taxon>
        <taxon>Clostridiaceae</taxon>
        <taxon>Clostridium</taxon>
    </lineage>
</organism>
<evidence type="ECO:0000256" key="4">
    <source>
        <dbReference type="PROSITE-ProRule" id="PRU01248"/>
    </source>
</evidence>
<reference evidence="7 8" key="1">
    <citation type="journal article" date="2019" name="Int. J. Syst. Evol. Microbiol.">
        <title>The Global Catalogue of Microorganisms (GCM) 10K type strain sequencing project: providing services to taxonomists for standard genome sequencing and annotation.</title>
        <authorList>
            <consortium name="The Broad Institute Genomics Platform"/>
            <consortium name="The Broad Institute Genome Sequencing Center for Infectious Disease"/>
            <person name="Wu L."/>
            <person name="Ma J."/>
        </authorList>
    </citation>
    <scope>NUCLEOTIDE SEQUENCE [LARGE SCALE GENOMIC DNA]</scope>
    <source>
        <strain evidence="7 8">JCM 1405</strain>
    </source>
</reference>
<dbReference type="PANTHER" id="PTHR30349:SF64">
    <property type="entry name" value="PROPHAGE INTEGRASE INTD-RELATED"/>
    <property type="match status" value="1"/>
</dbReference>
<evidence type="ECO:0000256" key="2">
    <source>
        <dbReference type="ARBA" id="ARBA00023125"/>
    </source>
</evidence>
<dbReference type="Proteomes" id="UP001500339">
    <property type="component" value="Unassembled WGS sequence"/>
</dbReference>